<dbReference type="InterPro" id="IPR007280">
    <property type="entry name" value="Peptidase_C_arc/bac"/>
</dbReference>
<keyword evidence="9" id="KW-1185">Reference proteome</keyword>
<dbReference type="PROSITE" id="PS51257">
    <property type="entry name" value="PROKAR_LIPOPROTEIN"/>
    <property type="match status" value="1"/>
</dbReference>
<evidence type="ECO:0000313" key="8">
    <source>
        <dbReference type="EMBL" id="CBW25413.1"/>
    </source>
</evidence>
<organism evidence="8 9">
    <name type="scientific">Halobacteriovorax marinus (strain ATCC BAA-682 / DSM 15412 / SJ)</name>
    <name type="common">Bacteriovorax marinus</name>
    <dbReference type="NCBI Taxonomy" id="862908"/>
    <lineage>
        <taxon>Bacteria</taxon>
        <taxon>Pseudomonadati</taxon>
        <taxon>Bdellovibrionota</taxon>
        <taxon>Bacteriovoracia</taxon>
        <taxon>Bacteriovoracales</taxon>
        <taxon>Halobacteriovoraceae</taxon>
        <taxon>Halobacteriovorax</taxon>
    </lineage>
</organism>
<comment type="similarity">
    <text evidence="1 6">Belongs to the peptidase S1B family.</text>
</comment>
<evidence type="ECO:0000259" key="7">
    <source>
        <dbReference type="Pfam" id="PF04151"/>
    </source>
</evidence>
<feature type="domain" description="Peptidase C-terminal archaeal/bacterial" evidence="7">
    <location>
        <begin position="415"/>
        <end position="480"/>
    </location>
</feature>
<evidence type="ECO:0000256" key="6">
    <source>
        <dbReference type="RuleBase" id="RU004296"/>
    </source>
</evidence>
<sequence length="494" mass="53748">MMITSLKCLPKNLLLLTFTFALVISCGKNDETSSSDPALFDSQIIIGSVDWKEISDLSTTNSIRKASSPVADVTLPVMGSRCTGFLISEDVLMTNEHCIPSAAYAEGVTASFRHLKGVSESNWEEYDCSTFLMNNAEFDFALLKCSGSPGRKFGFVEIDSSHKSTGTSVYIVQQNCDYYSSRNCDWTKKYSKGSITEVADEYTHNADTLGGSSGSPMFDASSHKVVGLHHAGLGNNGMGRGYENYAVKMSEIVPVINARFPSLLGGGTPSSGDQTEDNNTLSKAFSLKGSSETLSGLSVESSDDLDYYSLKAARGAQVSVSVKFSHSKGDLDVYLVNSSGGVVKKVESSSDNEEFSYVSTGEKVYFVVFGYKGAVNTYKMHVTVSSQNVENDSFETAKALDTNHSEDYSLSKNENDFFSFEVSRTSSVSVKIEFTHSRGDLDMKIFDKNKKVVASSLSTKNVEEVTKSLAKGKYYVQVYGYKGAANDYSLTIRD</sequence>
<dbReference type="PANTHER" id="PTHR36234:SF5">
    <property type="entry name" value="LYSYL ENDOPEPTIDASE"/>
    <property type="match status" value="1"/>
</dbReference>
<dbReference type="EC" id="3.4.21.-" evidence="6"/>
<dbReference type="PRINTS" id="PR00839">
    <property type="entry name" value="V8PROTEASE"/>
</dbReference>
<dbReference type="STRING" id="862908.BMS_0500"/>
<dbReference type="SUPFAM" id="SSF89260">
    <property type="entry name" value="Collagen-binding domain"/>
    <property type="match status" value="2"/>
</dbReference>
<dbReference type="InterPro" id="IPR008256">
    <property type="entry name" value="Peptidase_S1B"/>
</dbReference>
<keyword evidence="5 6" id="KW-0720">Serine protease</keyword>
<dbReference type="RefSeq" id="WP_014243200.1">
    <property type="nucleotide sequence ID" value="NC_016620.1"/>
</dbReference>
<keyword evidence="3 6" id="KW-0732">Signal</keyword>
<evidence type="ECO:0000256" key="3">
    <source>
        <dbReference type="ARBA" id="ARBA00022729"/>
    </source>
</evidence>
<evidence type="ECO:0000256" key="2">
    <source>
        <dbReference type="ARBA" id="ARBA00022670"/>
    </source>
</evidence>
<dbReference type="KEGG" id="bmx:BMS_0500"/>
<proteinExistence type="inferred from homology"/>
<protein>
    <recommendedName>
        <fullName evidence="6">Serine protease</fullName>
        <ecNumber evidence="6">3.4.21.-</ecNumber>
    </recommendedName>
</protein>
<dbReference type="eggNOG" id="COG3591">
    <property type="taxonomic scope" value="Bacteria"/>
</dbReference>
<name>E1X4I3_HALMS</name>
<dbReference type="EMBL" id="FQ312005">
    <property type="protein sequence ID" value="CBW25413.1"/>
    <property type="molecule type" value="Genomic_DNA"/>
</dbReference>
<dbReference type="GO" id="GO:0006508">
    <property type="term" value="P:proteolysis"/>
    <property type="evidence" value="ECO:0007669"/>
    <property type="project" value="UniProtKB-KW"/>
</dbReference>
<dbReference type="SUPFAM" id="SSF50494">
    <property type="entry name" value="Trypsin-like serine proteases"/>
    <property type="match status" value="1"/>
</dbReference>
<reference evidence="9" key="1">
    <citation type="journal article" date="2013" name="ISME J.">
        <title>A small predatory core genome in the divergent marine Bacteriovorax marinus SJ and the terrestrial Bdellovibrio bacteriovorus.</title>
        <authorList>
            <person name="Crossman L.C."/>
            <person name="Chen H."/>
            <person name="Cerdeno-Tarraga A.M."/>
            <person name="Brooks K."/>
            <person name="Quail M.A."/>
            <person name="Pineiro S.A."/>
            <person name="Hobley L."/>
            <person name="Sockett R.E."/>
            <person name="Bentley S.D."/>
            <person name="Parkhill J."/>
            <person name="Williams H.N."/>
            <person name="Stine O.C."/>
        </authorList>
    </citation>
    <scope>NUCLEOTIDE SEQUENCE [LARGE SCALE GENOMIC DNA]</scope>
    <source>
        <strain evidence="9">ATCC BAA-682 / DSM 15412 / SJ</strain>
    </source>
</reference>
<feature type="signal peptide" evidence="6">
    <location>
        <begin position="1"/>
        <end position="23"/>
    </location>
</feature>
<evidence type="ECO:0000256" key="1">
    <source>
        <dbReference type="ARBA" id="ARBA00008764"/>
    </source>
</evidence>
<dbReference type="Gene3D" id="2.60.120.380">
    <property type="match status" value="2"/>
</dbReference>
<dbReference type="HOGENOM" id="CLU_551825_0_0_7"/>
<keyword evidence="2 6" id="KW-0645">Protease</keyword>
<dbReference type="Pfam" id="PF04151">
    <property type="entry name" value="PPC"/>
    <property type="match status" value="1"/>
</dbReference>
<dbReference type="InterPro" id="IPR009003">
    <property type="entry name" value="Peptidase_S1_PA"/>
</dbReference>
<dbReference type="Gene3D" id="2.40.10.10">
    <property type="entry name" value="Trypsin-like serine proteases"/>
    <property type="match status" value="2"/>
</dbReference>
<keyword evidence="4 6" id="KW-0378">Hydrolase</keyword>
<dbReference type="Proteomes" id="UP000008963">
    <property type="component" value="Chromosome"/>
</dbReference>
<evidence type="ECO:0000256" key="5">
    <source>
        <dbReference type="ARBA" id="ARBA00022825"/>
    </source>
</evidence>
<dbReference type="GO" id="GO:0008236">
    <property type="term" value="F:serine-type peptidase activity"/>
    <property type="evidence" value="ECO:0007669"/>
    <property type="project" value="UniProtKB-KW"/>
</dbReference>
<dbReference type="AlphaFoldDB" id="E1X4I3"/>
<dbReference type="PANTHER" id="PTHR36234">
    <property type="entry name" value="LYSYL ENDOPEPTIDASE"/>
    <property type="match status" value="1"/>
</dbReference>
<dbReference type="PATRIC" id="fig|862908.3.peg.478"/>
<evidence type="ECO:0000256" key="4">
    <source>
        <dbReference type="ARBA" id="ARBA00022801"/>
    </source>
</evidence>
<dbReference type="Pfam" id="PF13365">
    <property type="entry name" value="Trypsin_2"/>
    <property type="match status" value="1"/>
</dbReference>
<evidence type="ECO:0000313" key="9">
    <source>
        <dbReference type="Proteomes" id="UP000008963"/>
    </source>
</evidence>
<dbReference type="InterPro" id="IPR043504">
    <property type="entry name" value="Peptidase_S1_PA_chymotrypsin"/>
</dbReference>
<keyword evidence="8" id="KW-0449">Lipoprotein</keyword>
<gene>
    <name evidence="8" type="ordered locus">BMS_0500</name>
</gene>
<dbReference type="OrthoDB" id="9811262at2"/>
<feature type="chain" id="PRO_5006991274" description="Serine protease" evidence="6">
    <location>
        <begin position="24"/>
        <end position="494"/>
    </location>
</feature>
<accession>E1X4I3</accession>